<dbReference type="InterPro" id="IPR010998">
    <property type="entry name" value="Integrase_recombinase_N"/>
</dbReference>
<dbReference type="PANTHER" id="PTHR30349">
    <property type="entry name" value="PHAGE INTEGRASE-RELATED"/>
    <property type="match status" value="1"/>
</dbReference>
<dbReference type="Gene3D" id="1.10.150.130">
    <property type="match status" value="1"/>
</dbReference>
<dbReference type="GO" id="GO:0003677">
    <property type="term" value="F:DNA binding"/>
    <property type="evidence" value="ECO:0007669"/>
    <property type="project" value="UniProtKB-KW"/>
</dbReference>
<dbReference type="PROSITE" id="PS51898">
    <property type="entry name" value="TYR_RECOMBINASE"/>
    <property type="match status" value="1"/>
</dbReference>
<organism evidence="5 6">
    <name type="scientific">Bacteroides cellulosilyticus CL02T12C19</name>
    <dbReference type="NCBI Taxonomy" id="997874"/>
    <lineage>
        <taxon>Bacteria</taxon>
        <taxon>Pseudomonadati</taxon>
        <taxon>Bacteroidota</taxon>
        <taxon>Bacteroidia</taxon>
        <taxon>Bacteroidales</taxon>
        <taxon>Bacteroidaceae</taxon>
        <taxon>Bacteroides</taxon>
    </lineage>
</organism>
<reference evidence="5 6" key="1">
    <citation type="submission" date="2012-02" db="EMBL/GenBank/DDBJ databases">
        <title>The Genome Sequence of Bacteroides cellulosilyticus CL02T12C19.</title>
        <authorList>
            <consortium name="The Broad Institute Genome Sequencing Platform"/>
            <person name="Earl A."/>
            <person name="Ward D."/>
            <person name="Feldgarden M."/>
            <person name="Gevers D."/>
            <person name="Zitomersky N.L."/>
            <person name="Coyne M.J."/>
            <person name="Comstock L.E."/>
            <person name="Young S.K."/>
            <person name="Zeng Q."/>
            <person name="Gargeya S."/>
            <person name="Fitzgerald M."/>
            <person name="Haas B."/>
            <person name="Abouelleil A."/>
            <person name="Alvarado L."/>
            <person name="Arachchi H.M."/>
            <person name="Berlin A."/>
            <person name="Chapman S.B."/>
            <person name="Gearin G."/>
            <person name="Goldberg J."/>
            <person name="Griggs A."/>
            <person name="Gujja S."/>
            <person name="Hansen M."/>
            <person name="Heiman D."/>
            <person name="Howarth C."/>
            <person name="Larimer J."/>
            <person name="Lui A."/>
            <person name="MacDonald P.J.P."/>
            <person name="McCowen C."/>
            <person name="Montmayeur A."/>
            <person name="Murphy C."/>
            <person name="Neiman D."/>
            <person name="Pearson M."/>
            <person name="Priest M."/>
            <person name="Roberts A."/>
            <person name="Saif S."/>
            <person name="Shea T."/>
            <person name="Sisk P."/>
            <person name="Stolte C."/>
            <person name="Sykes S."/>
            <person name="Wortman J."/>
            <person name="Nusbaum C."/>
            <person name="Birren B."/>
        </authorList>
    </citation>
    <scope>NUCLEOTIDE SEQUENCE [LARGE SCALE GENOMIC DNA]</scope>
    <source>
        <strain evidence="5 6">CL02T12C19</strain>
    </source>
</reference>
<comment type="similarity">
    <text evidence="1">Belongs to the 'phage' integrase family.</text>
</comment>
<gene>
    <name evidence="5" type="ORF">HMPREF1062_03083</name>
</gene>
<keyword evidence="6" id="KW-1185">Reference proteome</keyword>
<evidence type="ECO:0000256" key="1">
    <source>
        <dbReference type="ARBA" id="ARBA00008857"/>
    </source>
</evidence>
<proteinExistence type="inferred from homology"/>
<protein>
    <recommendedName>
        <fullName evidence="4">Tyr recombinase domain-containing protein</fullName>
    </recommendedName>
</protein>
<feature type="non-terminal residue" evidence="5">
    <location>
        <position position="268"/>
    </location>
</feature>
<dbReference type="PANTHER" id="PTHR30349:SF64">
    <property type="entry name" value="PROPHAGE INTEGRASE INTD-RELATED"/>
    <property type="match status" value="1"/>
</dbReference>
<dbReference type="EMBL" id="AGXG01000066">
    <property type="protein sequence ID" value="EIY29821.1"/>
    <property type="molecule type" value="Genomic_DNA"/>
</dbReference>
<dbReference type="InterPro" id="IPR050090">
    <property type="entry name" value="Tyrosine_recombinase_XerCD"/>
</dbReference>
<keyword evidence="2" id="KW-0238">DNA-binding</keyword>
<evidence type="ECO:0000259" key="4">
    <source>
        <dbReference type="PROSITE" id="PS51898"/>
    </source>
</evidence>
<comment type="caution">
    <text evidence="5">The sequence shown here is derived from an EMBL/GenBank/DDBJ whole genome shotgun (WGS) entry which is preliminary data.</text>
</comment>
<dbReference type="InterPro" id="IPR013762">
    <property type="entry name" value="Integrase-like_cat_sf"/>
</dbReference>
<dbReference type="GO" id="GO:0015074">
    <property type="term" value="P:DNA integration"/>
    <property type="evidence" value="ECO:0007669"/>
    <property type="project" value="InterPro"/>
</dbReference>
<evidence type="ECO:0000256" key="2">
    <source>
        <dbReference type="ARBA" id="ARBA00023125"/>
    </source>
</evidence>
<dbReference type="InterPro" id="IPR011010">
    <property type="entry name" value="DNA_brk_join_enz"/>
</dbReference>
<dbReference type="GO" id="GO:0006310">
    <property type="term" value="P:DNA recombination"/>
    <property type="evidence" value="ECO:0007669"/>
    <property type="project" value="UniProtKB-KW"/>
</dbReference>
<dbReference type="InterPro" id="IPR025269">
    <property type="entry name" value="SAM-like_dom"/>
</dbReference>
<dbReference type="Gene3D" id="1.10.443.10">
    <property type="entry name" value="Intergrase catalytic core"/>
    <property type="match status" value="1"/>
</dbReference>
<evidence type="ECO:0000313" key="5">
    <source>
        <dbReference type="EMBL" id="EIY29821.1"/>
    </source>
</evidence>
<keyword evidence="3" id="KW-0233">DNA recombination</keyword>
<dbReference type="InterPro" id="IPR002104">
    <property type="entry name" value="Integrase_catalytic"/>
</dbReference>
<evidence type="ECO:0000256" key="3">
    <source>
        <dbReference type="ARBA" id="ARBA00023172"/>
    </source>
</evidence>
<dbReference type="SUPFAM" id="SSF56349">
    <property type="entry name" value="DNA breaking-rejoining enzymes"/>
    <property type="match status" value="1"/>
</dbReference>
<dbReference type="HOGENOM" id="CLU_033139_2_0_10"/>
<dbReference type="Pfam" id="PF00589">
    <property type="entry name" value="Phage_integrase"/>
    <property type="match status" value="1"/>
</dbReference>
<feature type="non-terminal residue" evidence="5">
    <location>
        <position position="1"/>
    </location>
</feature>
<accession>I9QJY7</accession>
<dbReference type="Proteomes" id="UP000003741">
    <property type="component" value="Unassembled WGS sequence"/>
</dbReference>
<dbReference type="CDD" id="cd01185">
    <property type="entry name" value="INTN1_C_like"/>
    <property type="match status" value="1"/>
</dbReference>
<name>I9QJY7_9BACE</name>
<feature type="domain" description="Tyr recombinase" evidence="4">
    <location>
        <begin position="110"/>
        <end position="268"/>
    </location>
</feature>
<dbReference type="RefSeq" id="WP_007217545.1">
    <property type="nucleotide sequence ID" value="NZ_JH724087.1"/>
</dbReference>
<sequence length="268" mass="31586">NQIYQEFLDSLNKVVGKGTSEATYYSYSRTFELLKEYMKKKFKREDMFLLELNYSFMADFDMFLKTEYKQKKNTTVKHVKCLKRVVNIALANKYLQIDPFLNYKVEREKVEKEFLTEEELRAIINKDFSLPRLERVRDIFIFSCFTGLSYSDVKTLNESHFIKDEEGRIWIKKHRVKTGVLSRIPLLPIPKLILEKYKGGDKLLPIIDISSTDSYLKEIADLCGINKRISYHTARFTFATTVTITNRISLEVVSKMMGHTNTRMTSHY</sequence>
<dbReference type="AlphaFoldDB" id="I9QJY7"/>
<dbReference type="Pfam" id="PF13102">
    <property type="entry name" value="Phage_int_SAM_5"/>
    <property type="match status" value="1"/>
</dbReference>
<evidence type="ECO:0000313" key="6">
    <source>
        <dbReference type="Proteomes" id="UP000003741"/>
    </source>
</evidence>